<protein>
    <submittedName>
        <fullName evidence="3">Ovule protein</fullName>
    </submittedName>
</protein>
<feature type="compositionally biased region" description="Basic and acidic residues" evidence="1">
    <location>
        <begin position="32"/>
        <end position="49"/>
    </location>
</feature>
<evidence type="ECO:0000256" key="1">
    <source>
        <dbReference type="SAM" id="MobiDB-lite"/>
    </source>
</evidence>
<dbReference type="WBParaSite" id="Hba_17825">
    <property type="protein sequence ID" value="Hba_17825"/>
    <property type="gene ID" value="Hba_17825"/>
</dbReference>
<feature type="region of interest" description="Disordered" evidence="1">
    <location>
        <begin position="62"/>
        <end position="81"/>
    </location>
</feature>
<feature type="compositionally biased region" description="Low complexity" evidence="1">
    <location>
        <begin position="62"/>
        <end position="72"/>
    </location>
</feature>
<reference evidence="3" key="1">
    <citation type="submission" date="2016-11" db="UniProtKB">
        <authorList>
            <consortium name="WormBaseParasite"/>
        </authorList>
    </citation>
    <scope>IDENTIFICATION</scope>
</reference>
<accession>A0A1I7XJZ3</accession>
<evidence type="ECO:0000313" key="3">
    <source>
        <dbReference type="WBParaSite" id="Hba_17825"/>
    </source>
</evidence>
<proteinExistence type="predicted"/>
<dbReference type="Proteomes" id="UP000095283">
    <property type="component" value="Unplaced"/>
</dbReference>
<feature type="region of interest" description="Disordered" evidence="1">
    <location>
        <begin position="28"/>
        <end position="49"/>
    </location>
</feature>
<organism evidence="2 3">
    <name type="scientific">Heterorhabditis bacteriophora</name>
    <name type="common">Entomopathogenic nematode worm</name>
    <dbReference type="NCBI Taxonomy" id="37862"/>
    <lineage>
        <taxon>Eukaryota</taxon>
        <taxon>Metazoa</taxon>
        <taxon>Ecdysozoa</taxon>
        <taxon>Nematoda</taxon>
        <taxon>Chromadorea</taxon>
        <taxon>Rhabditida</taxon>
        <taxon>Rhabditina</taxon>
        <taxon>Rhabditomorpha</taxon>
        <taxon>Strongyloidea</taxon>
        <taxon>Heterorhabditidae</taxon>
        <taxon>Heterorhabditis</taxon>
    </lineage>
</organism>
<sequence length="109" mass="12392">MATMEVLLGPQPLVRPVFVPMGLNHTENMDTEDCKIGREKSVESNEGTDYERKDYMEIQYSRSMEMSKSPSSGDESRLQGGNYRAELKRPDLKGIIATNSLNFVVWFLV</sequence>
<evidence type="ECO:0000313" key="2">
    <source>
        <dbReference type="Proteomes" id="UP000095283"/>
    </source>
</evidence>
<dbReference type="AlphaFoldDB" id="A0A1I7XJZ3"/>
<name>A0A1I7XJZ3_HETBA</name>
<keyword evidence="2" id="KW-1185">Reference proteome</keyword>